<evidence type="ECO:0000313" key="3">
    <source>
        <dbReference type="Proteomes" id="UP000011115"/>
    </source>
</evidence>
<proteinExistence type="predicted"/>
<feature type="region of interest" description="Disordered" evidence="1">
    <location>
        <begin position="22"/>
        <end position="41"/>
    </location>
</feature>
<feature type="compositionally biased region" description="Basic and acidic residues" evidence="1">
    <location>
        <begin position="23"/>
        <end position="36"/>
    </location>
</feature>
<name>M1D7Z2_SOLTU</name>
<dbReference type="EnsemblPlants" id="PGSC0003DMT400084755">
    <property type="protein sequence ID" value="PGSC0003DMT400084755"/>
    <property type="gene ID" value="PGSC0003DMG400034326"/>
</dbReference>
<dbReference type="Gramene" id="PGSC0003DMT400084755">
    <property type="protein sequence ID" value="PGSC0003DMT400084755"/>
    <property type="gene ID" value="PGSC0003DMG400034326"/>
</dbReference>
<sequence length="102" mass="11633">MVQQEQTCSCVLQQPRFPSLTRVDGRHGEHKNDWDGSSHPPCPSSEFCGIWVDFLYNRAALCPDLLTIVCNRVLVVKVVSFARPSRFAAHKKSSDWVLRWCS</sequence>
<dbReference type="HOGENOM" id="CLU_2282431_0_0_1"/>
<keyword evidence="3" id="KW-1185">Reference proteome</keyword>
<dbReference type="InParanoid" id="M1D7Z2"/>
<dbReference type="Proteomes" id="UP000011115">
    <property type="component" value="Unassembled WGS sequence"/>
</dbReference>
<evidence type="ECO:0000256" key="1">
    <source>
        <dbReference type="SAM" id="MobiDB-lite"/>
    </source>
</evidence>
<dbReference type="PaxDb" id="4113-PGSC0003DMT400084755"/>
<organism evidence="2 3">
    <name type="scientific">Solanum tuberosum</name>
    <name type="common">Potato</name>
    <dbReference type="NCBI Taxonomy" id="4113"/>
    <lineage>
        <taxon>Eukaryota</taxon>
        <taxon>Viridiplantae</taxon>
        <taxon>Streptophyta</taxon>
        <taxon>Embryophyta</taxon>
        <taxon>Tracheophyta</taxon>
        <taxon>Spermatophyta</taxon>
        <taxon>Magnoliopsida</taxon>
        <taxon>eudicotyledons</taxon>
        <taxon>Gunneridae</taxon>
        <taxon>Pentapetalae</taxon>
        <taxon>asterids</taxon>
        <taxon>lamiids</taxon>
        <taxon>Solanales</taxon>
        <taxon>Solanaceae</taxon>
        <taxon>Solanoideae</taxon>
        <taxon>Solaneae</taxon>
        <taxon>Solanum</taxon>
    </lineage>
</organism>
<evidence type="ECO:0000313" key="2">
    <source>
        <dbReference type="EnsemblPlants" id="PGSC0003DMT400084755"/>
    </source>
</evidence>
<protein>
    <submittedName>
        <fullName evidence="2">Uncharacterized protein</fullName>
    </submittedName>
</protein>
<reference evidence="3" key="1">
    <citation type="journal article" date="2011" name="Nature">
        <title>Genome sequence and analysis of the tuber crop potato.</title>
        <authorList>
            <consortium name="The Potato Genome Sequencing Consortium"/>
        </authorList>
    </citation>
    <scope>NUCLEOTIDE SEQUENCE [LARGE SCALE GENOMIC DNA]</scope>
    <source>
        <strain evidence="3">cv. DM1-3 516 R44</strain>
    </source>
</reference>
<accession>M1D7Z2</accession>
<reference evidence="2" key="2">
    <citation type="submission" date="2015-06" db="UniProtKB">
        <authorList>
            <consortium name="EnsemblPlants"/>
        </authorList>
    </citation>
    <scope>IDENTIFICATION</scope>
    <source>
        <strain evidence="2">DM1-3 516 R44</strain>
    </source>
</reference>
<dbReference type="AlphaFoldDB" id="M1D7Z2"/>